<sequence length="741" mass="81239">MKSTQQAILPVVLPPSVLRPTAFRIFTKKHSLTVTSASLQTLASFVGTNCGSGWREEGLAELLLDEIARVWKNAGGGIIVEESPNISLKELLDKLESRISHGRILPTPHEETTQQTVSLTKANTRSEGHSASDTTHTFLSLPDSPFNANQRDQIPLGDPENWIKVISAFNQPRVTYSTNKRNFEPSPLSTTFFSSPSHRVLAFHDRYNRVYQRVLRNKAFQEASVVLPVPRLLQPSSRPVNGNYNVTLISSLQGRSGISHLVLGLLHLSPVGEFCLSDLTGTIALDLQNAKGVAEDEVWFVPGMVLLVDGIYEEGITPGSQIRGTCGIGGTIDGRFIASAIASPPCERREISLGISQSPGNVSVAVEGFGWTDFLGVGSVRAEGSYMRDIQQRYSQLASSPVAADIRTQLVIMSEINLDNPRAPEALKNVFKLYNVLPIERTPLAFLLIGNFAERSVMDGEGGVGIIEYKELFDRLAAILSEFSRLLQNSTFIFVPGNNDPWASSFCIGAAPPIPRGPIPSLFTSRIRRAFSAAKEVQIPEAIGRGRKSIWTSNPARVSIFGPLQELVVFRDDVSDRLRRASVNFQEGLCQKLGHIATAGAFEEQSHDDSIRDIMGSAETLPIHKLGKPLQARANHLTETDELRNIAARKLVKSLLDQGHLSPFPTTVRPILWDHASALHLYPLPTSLILADPATGPFVVTYEGCHVINPGRLMPKNSLQAATWAEYNVLTCKSCIHEEKF</sequence>
<evidence type="ECO:0000256" key="1">
    <source>
        <dbReference type="ARBA" id="ARBA00004123"/>
    </source>
</evidence>
<evidence type="ECO:0000256" key="4">
    <source>
        <dbReference type="ARBA" id="ARBA00022705"/>
    </source>
</evidence>
<keyword evidence="10" id="KW-0239">DNA-directed DNA polymerase</keyword>
<dbReference type="EMBL" id="CP120627">
    <property type="protein sequence ID" value="WEW55605.1"/>
    <property type="molecule type" value="Genomic_DNA"/>
</dbReference>
<evidence type="ECO:0000256" key="3">
    <source>
        <dbReference type="ARBA" id="ARBA00016011"/>
    </source>
</evidence>
<dbReference type="PANTHER" id="PTHR12708:SF0">
    <property type="entry name" value="DNA POLYMERASE EPSILON SUBUNIT 2"/>
    <property type="match status" value="1"/>
</dbReference>
<dbReference type="AlphaFoldDB" id="A0AAF0DC75"/>
<accession>A0AAF0DC75</accession>
<keyword evidence="5" id="KW-0238">DNA-binding</keyword>
<evidence type="ECO:0000313" key="10">
    <source>
        <dbReference type="EMBL" id="WEW55605.1"/>
    </source>
</evidence>
<dbReference type="Pfam" id="PF04042">
    <property type="entry name" value="DNA_pol_E_B"/>
    <property type="match status" value="1"/>
</dbReference>
<dbReference type="InterPro" id="IPR016266">
    <property type="entry name" value="POLE2"/>
</dbReference>
<dbReference type="GO" id="GO:0008622">
    <property type="term" value="C:epsilon DNA polymerase complex"/>
    <property type="evidence" value="ECO:0007669"/>
    <property type="project" value="InterPro"/>
</dbReference>
<dbReference type="GO" id="GO:0003677">
    <property type="term" value="F:DNA binding"/>
    <property type="evidence" value="ECO:0007669"/>
    <property type="project" value="UniProtKB-KW"/>
</dbReference>
<evidence type="ECO:0000256" key="7">
    <source>
        <dbReference type="ARBA" id="ARBA00032930"/>
    </source>
</evidence>
<keyword evidence="6" id="KW-0539">Nucleus</keyword>
<comment type="similarity">
    <text evidence="2">Belongs to the DNA polymerase epsilon subunit B family.</text>
</comment>
<keyword evidence="4" id="KW-0235">DNA replication</keyword>
<evidence type="ECO:0000256" key="2">
    <source>
        <dbReference type="ARBA" id="ARBA00009560"/>
    </source>
</evidence>
<name>A0AAF0DC75_9EURO</name>
<dbReference type="InterPro" id="IPR007185">
    <property type="entry name" value="DNA_pol_a/d/e_bsu"/>
</dbReference>
<dbReference type="GO" id="GO:0003887">
    <property type="term" value="F:DNA-directed DNA polymerase activity"/>
    <property type="evidence" value="ECO:0007669"/>
    <property type="project" value="UniProtKB-KW"/>
</dbReference>
<feature type="region of interest" description="Disordered" evidence="8">
    <location>
        <begin position="125"/>
        <end position="144"/>
    </location>
</feature>
<protein>
    <recommendedName>
        <fullName evidence="3">DNA polymerase epsilon subunit B</fullName>
    </recommendedName>
    <alternativeName>
        <fullName evidence="7">DNA polymerase II subunit 2</fullName>
    </alternativeName>
</protein>
<feature type="domain" description="DNA polymerase alpha/delta/epsilon subunit B" evidence="9">
    <location>
        <begin position="411"/>
        <end position="694"/>
    </location>
</feature>
<organism evidence="10 11">
    <name type="scientific">Emydomyces testavorans</name>
    <dbReference type="NCBI Taxonomy" id="2070801"/>
    <lineage>
        <taxon>Eukaryota</taxon>
        <taxon>Fungi</taxon>
        <taxon>Dikarya</taxon>
        <taxon>Ascomycota</taxon>
        <taxon>Pezizomycotina</taxon>
        <taxon>Eurotiomycetes</taxon>
        <taxon>Eurotiomycetidae</taxon>
        <taxon>Onygenales</taxon>
        <taxon>Nannizziopsiaceae</taxon>
        <taxon>Emydomyces</taxon>
    </lineage>
</organism>
<evidence type="ECO:0000256" key="6">
    <source>
        <dbReference type="ARBA" id="ARBA00023242"/>
    </source>
</evidence>
<dbReference type="PANTHER" id="PTHR12708">
    <property type="entry name" value="DNA POLYMERASE EPSILON SUBUNIT B"/>
    <property type="match status" value="1"/>
</dbReference>
<evidence type="ECO:0000259" key="9">
    <source>
        <dbReference type="Pfam" id="PF04042"/>
    </source>
</evidence>
<reference evidence="10" key="1">
    <citation type="submission" date="2023-03" db="EMBL/GenBank/DDBJ databases">
        <title>Emydomyces testavorans Genome Sequence.</title>
        <authorList>
            <person name="Hoyer L."/>
        </authorList>
    </citation>
    <scope>NUCLEOTIDE SEQUENCE</scope>
    <source>
        <strain evidence="10">16-2883</strain>
    </source>
</reference>
<keyword evidence="10" id="KW-0808">Transferase</keyword>
<comment type="subcellular location">
    <subcellularLocation>
        <location evidence="1">Nucleus</location>
    </subcellularLocation>
</comment>
<proteinExistence type="inferred from homology"/>
<gene>
    <name evidence="10" type="primary">DPB2</name>
    <name evidence="10" type="ORF">PRK78_001036</name>
</gene>
<keyword evidence="11" id="KW-1185">Reference proteome</keyword>
<keyword evidence="10" id="KW-0548">Nucleotidyltransferase</keyword>
<dbReference type="Proteomes" id="UP001219355">
    <property type="component" value="Chromosome 1"/>
</dbReference>
<evidence type="ECO:0000256" key="5">
    <source>
        <dbReference type="ARBA" id="ARBA00023125"/>
    </source>
</evidence>
<dbReference type="GO" id="GO:0006261">
    <property type="term" value="P:DNA-templated DNA replication"/>
    <property type="evidence" value="ECO:0007669"/>
    <property type="project" value="InterPro"/>
</dbReference>
<dbReference type="GO" id="GO:0042276">
    <property type="term" value="P:error-prone translesion synthesis"/>
    <property type="evidence" value="ECO:0007669"/>
    <property type="project" value="TreeGrafter"/>
</dbReference>
<evidence type="ECO:0000256" key="8">
    <source>
        <dbReference type="SAM" id="MobiDB-lite"/>
    </source>
</evidence>
<evidence type="ECO:0000313" key="11">
    <source>
        <dbReference type="Proteomes" id="UP001219355"/>
    </source>
</evidence>